<accession>A0ABW5UXD6</accession>
<dbReference type="Gene3D" id="3.20.80.10">
    <property type="entry name" value="Regulatory factor, effector binding domain"/>
    <property type="match status" value="1"/>
</dbReference>
<dbReference type="Proteomes" id="UP001597492">
    <property type="component" value="Unassembled WGS sequence"/>
</dbReference>
<feature type="domain" description="AraC effector-binding" evidence="1">
    <location>
        <begin position="5"/>
        <end position="161"/>
    </location>
</feature>
<comment type="caution">
    <text evidence="2">The sequence shown here is derived from an EMBL/GenBank/DDBJ whole genome shotgun (WGS) entry which is preliminary data.</text>
</comment>
<keyword evidence="3" id="KW-1185">Reference proteome</keyword>
<dbReference type="EMBL" id="JBHUNE010000006">
    <property type="protein sequence ID" value="MFD2758372.1"/>
    <property type="molecule type" value="Genomic_DNA"/>
</dbReference>
<dbReference type="InterPro" id="IPR011256">
    <property type="entry name" value="Reg_factor_effector_dom_sf"/>
</dbReference>
<gene>
    <name evidence="2" type="ORF">ACFSW7_08270</name>
</gene>
<dbReference type="SUPFAM" id="SSF55136">
    <property type="entry name" value="Probable bacterial effector-binding domain"/>
    <property type="match status" value="1"/>
</dbReference>
<dbReference type="SMART" id="SM00871">
    <property type="entry name" value="AraC_E_bind"/>
    <property type="match status" value="1"/>
</dbReference>
<protein>
    <submittedName>
        <fullName evidence="2">GyrI-like domain-containing protein</fullName>
    </submittedName>
</protein>
<reference evidence="3" key="1">
    <citation type="journal article" date="2019" name="Int. J. Syst. Evol. Microbiol.">
        <title>The Global Catalogue of Microorganisms (GCM) 10K type strain sequencing project: providing services to taxonomists for standard genome sequencing and annotation.</title>
        <authorList>
            <consortium name="The Broad Institute Genomics Platform"/>
            <consortium name="The Broad Institute Genome Sequencing Center for Infectious Disease"/>
            <person name="Wu L."/>
            <person name="Ma J."/>
        </authorList>
    </citation>
    <scope>NUCLEOTIDE SEQUENCE [LARGE SCALE GENOMIC DNA]</scope>
    <source>
        <strain evidence="3">TISTR 1514</strain>
    </source>
</reference>
<evidence type="ECO:0000313" key="2">
    <source>
        <dbReference type="EMBL" id="MFD2758372.1"/>
    </source>
</evidence>
<proteinExistence type="predicted"/>
<organism evidence="2 3">
    <name type="scientific">Gulosibacter faecalis</name>
    <dbReference type="NCBI Taxonomy" id="272240"/>
    <lineage>
        <taxon>Bacteria</taxon>
        <taxon>Bacillati</taxon>
        <taxon>Actinomycetota</taxon>
        <taxon>Actinomycetes</taxon>
        <taxon>Micrococcales</taxon>
        <taxon>Microbacteriaceae</taxon>
        <taxon>Gulosibacter</taxon>
    </lineage>
</organism>
<evidence type="ECO:0000259" key="1">
    <source>
        <dbReference type="SMART" id="SM00871"/>
    </source>
</evidence>
<dbReference type="RefSeq" id="WP_019619416.1">
    <property type="nucleotide sequence ID" value="NZ_JBHUNE010000006.1"/>
</dbReference>
<dbReference type="InterPro" id="IPR029442">
    <property type="entry name" value="GyrI-like"/>
</dbReference>
<dbReference type="InterPro" id="IPR010499">
    <property type="entry name" value="AraC_E-bd"/>
</dbReference>
<evidence type="ECO:0000313" key="3">
    <source>
        <dbReference type="Proteomes" id="UP001597492"/>
    </source>
</evidence>
<dbReference type="Pfam" id="PF06445">
    <property type="entry name" value="GyrI-like"/>
    <property type="match status" value="1"/>
</dbReference>
<name>A0ABW5UXD6_9MICO</name>
<sequence length="161" mass="16600">MPHLTTPEVIDFPGTPTVVVRGIDVPTDDLAAFMDAAFSALGAAIGAGVFTPSGPAFSRYEDAPGATATLEAGFPVAHAIDEPGEHGGQQLAASELPAGRIAIAKHHGAYDALGDSWGELLTWVGEQGLTPGVPFWEAYDTEPTPEMNPDDLVTGLAVPIP</sequence>